<feature type="chain" id="PRO_5004360168" evidence="5">
    <location>
        <begin position="17"/>
        <end position="298"/>
    </location>
</feature>
<protein>
    <submittedName>
        <fullName evidence="7">Putative 5 3-nucleotidase protein</fullName>
    </submittedName>
</protein>
<keyword evidence="5" id="KW-0732">Signal</keyword>
<evidence type="ECO:0000256" key="1">
    <source>
        <dbReference type="ARBA" id="ARBA00011062"/>
    </source>
</evidence>
<dbReference type="InterPro" id="IPR030048">
    <property type="entry name" value="SurE"/>
</dbReference>
<sequence>MRFIAAAAALPLAVNAIRIIQGNDDGWAEKNIRLMNDVLNAAGHNVVLSAPAENQSGRSSLDSDPSDRTKACQYDSCPANSGPTGNNATNPRLNWVNSYPVTAIRYGISDFAPQFFDNQAPELAVTGPNVGSNLDIQVPFSGTVGSAVYAVKQGIPALAFSGLSGSGTAWNAATPLSSTVYADLALNLTSKIIESGAPYLPDGVFLNVNMGDVDETTCNDASKFKFVLSRINLSTPVLSTPDVETCGETTLPRERAVVDTDGCWVSVSVGNASDKTTAAADKQAVVLNKLQGLLSCLP</sequence>
<dbReference type="Gene3D" id="3.40.1210.10">
    <property type="entry name" value="Survival protein SurE-like phosphatase/nucleotidase"/>
    <property type="match status" value="1"/>
</dbReference>
<feature type="compositionally biased region" description="Polar residues" evidence="4">
    <location>
        <begin position="78"/>
        <end position="88"/>
    </location>
</feature>
<organism evidence="7 8">
    <name type="scientific">Botryosphaeria parva (strain UCR-NP2)</name>
    <name type="common">Grapevine canker fungus</name>
    <name type="synonym">Neofusicoccum parvum</name>
    <dbReference type="NCBI Taxonomy" id="1287680"/>
    <lineage>
        <taxon>Eukaryota</taxon>
        <taxon>Fungi</taxon>
        <taxon>Dikarya</taxon>
        <taxon>Ascomycota</taxon>
        <taxon>Pezizomycotina</taxon>
        <taxon>Dothideomycetes</taxon>
        <taxon>Dothideomycetes incertae sedis</taxon>
        <taxon>Botryosphaeriales</taxon>
        <taxon>Botryosphaeriaceae</taxon>
        <taxon>Neofusicoccum</taxon>
    </lineage>
</organism>
<dbReference type="Proteomes" id="UP000013521">
    <property type="component" value="Unassembled WGS sequence"/>
</dbReference>
<evidence type="ECO:0000256" key="4">
    <source>
        <dbReference type="SAM" id="MobiDB-lite"/>
    </source>
</evidence>
<dbReference type="GO" id="GO:0046872">
    <property type="term" value="F:metal ion binding"/>
    <property type="evidence" value="ECO:0007669"/>
    <property type="project" value="UniProtKB-KW"/>
</dbReference>
<dbReference type="PANTHER" id="PTHR30457">
    <property type="entry name" value="5'-NUCLEOTIDASE SURE"/>
    <property type="match status" value="1"/>
</dbReference>
<dbReference type="OrthoDB" id="4018688at2759"/>
<dbReference type="GO" id="GO:0008252">
    <property type="term" value="F:nucleotidase activity"/>
    <property type="evidence" value="ECO:0007669"/>
    <property type="project" value="InterPro"/>
</dbReference>
<evidence type="ECO:0000256" key="2">
    <source>
        <dbReference type="ARBA" id="ARBA00022723"/>
    </source>
</evidence>
<dbReference type="EMBL" id="KB916935">
    <property type="protein sequence ID" value="EOD42840.1"/>
    <property type="molecule type" value="Genomic_DNA"/>
</dbReference>
<gene>
    <name evidence="7" type="ORF">UCRNP2_10468</name>
</gene>
<comment type="similarity">
    <text evidence="1">Belongs to the SurE nucleotidase family.</text>
</comment>
<feature type="domain" description="Survival protein SurE-like phosphatase/nucleotidase" evidence="6">
    <location>
        <begin position="20"/>
        <end position="219"/>
    </location>
</feature>
<reference evidence="8" key="1">
    <citation type="journal article" date="2013" name="Genome Announc.">
        <title>Draft genome sequence of Neofusicoccum parvum isolate UCR-NP2, a fungal vascular pathogen associated with grapevine cankers.</title>
        <authorList>
            <person name="Blanco-Ulate B."/>
            <person name="Rolshausen P."/>
            <person name="Cantu D."/>
        </authorList>
    </citation>
    <scope>NUCLEOTIDE SEQUENCE [LARGE SCALE GENOMIC DNA]</scope>
    <source>
        <strain evidence="8">UCR-NP2</strain>
    </source>
</reference>
<evidence type="ECO:0000256" key="3">
    <source>
        <dbReference type="ARBA" id="ARBA00022801"/>
    </source>
</evidence>
<dbReference type="InterPro" id="IPR002828">
    <property type="entry name" value="SurE-like_Pase/nucleotidase"/>
</dbReference>
<name>R1FUS1_BOTPV</name>
<proteinExistence type="inferred from homology"/>
<dbReference type="PANTHER" id="PTHR30457:SF0">
    <property type="entry name" value="PHOSPHATASE, PUTATIVE (AFU_ORTHOLOGUE AFUA_4G01070)-RELATED"/>
    <property type="match status" value="1"/>
</dbReference>
<dbReference type="InterPro" id="IPR036523">
    <property type="entry name" value="SurE-like_sf"/>
</dbReference>
<evidence type="ECO:0000313" key="8">
    <source>
        <dbReference type="Proteomes" id="UP000013521"/>
    </source>
</evidence>
<dbReference type="Pfam" id="PF01975">
    <property type="entry name" value="SurE"/>
    <property type="match status" value="1"/>
</dbReference>
<keyword evidence="2" id="KW-0479">Metal-binding</keyword>
<dbReference type="SUPFAM" id="SSF64167">
    <property type="entry name" value="SurE-like"/>
    <property type="match status" value="1"/>
</dbReference>
<evidence type="ECO:0000313" key="7">
    <source>
        <dbReference type="EMBL" id="EOD42840.1"/>
    </source>
</evidence>
<dbReference type="eggNOG" id="ENOG502RXS5">
    <property type="taxonomic scope" value="Eukaryota"/>
</dbReference>
<accession>R1FUS1</accession>
<dbReference type="HOGENOM" id="CLU_045192_0_1_1"/>
<dbReference type="OMA" id="ACEFNSC"/>
<evidence type="ECO:0000259" key="6">
    <source>
        <dbReference type="Pfam" id="PF01975"/>
    </source>
</evidence>
<feature type="region of interest" description="Disordered" evidence="4">
    <location>
        <begin position="50"/>
        <end position="88"/>
    </location>
</feature>
<keyword evidence="3" id="KW-0378">Hydrolase</keyword>
<dbReference type="AlphaFoldDB" id="R1FUS1"/>
<dbReference type="KEGG" id="npa:UCRNP2_10468"/>
<feature type="signal peptide" evidence="5">
    <location>
        <begin position="1"/>
        <end position="16"/>
    </location>
</feature>
<feature type="compositionally biased region" description="Polar residues" evidence="4">
    <location>
        <begin position="52"/>
        <end position="63"/>
    </location>
</feature>
<evidence type="ECO:0000256" key="5">
    <source>
        <dbReference type="SAM" id="SignalP"/>
    </source>
</evidence>